<evidence type="ECO:0000313" key="3">
    <source>
        <dbReference type="EMBL" id="MBA2132849.1"/>
    </source>
</evidence>
<dbReference type="SMART" id="SM00854">
    <property type="entry name" value="PGA_cap"/>
    <property type="match status" value="1"/>
</dbReference>
<feature type="domain" description="Capsule synthesis protein CapA" evidence="2">
    <location>
        <begin position="4"/>
        <end position="256"/>
    </location>
</feature>
<proteinExistence type="inferred from homology"/>
<accession>A0A8J6I199</accession>
<dbReference type="InterPro" id="IPR029052">
    <property type="entry name" value="Metallo-depent_PP-like"/>
</dbReference>
<dbReference type="PANTHER" id="PTHR33393">
    <property type="entry name" value="POLYGLUTAMINE SYNTHESIS ACCESSORY PROTEIN RV0574C-RELATED"/>
    <property type="match status" value="1"/>
</dbReference>
<comment type="caution">
    <text evidence="3">The sequence shown here is derived from an EMBL/GenBank/DDBJ whole genome shotgun (WGS) entry which is preliminary data.</text>
</comment>
<dbReference type="RefSeq" id="WP_181339300.1">
    <property type="nucleotide sequence ID" value="NZ_JAAKDE010000008.1"/>
</dbReference>
<protein>
    <submittedName>
        <fullName evidence="3">CapA family protein</fullName>
    </submittedName>
</protein>
<dbReference type="EMBL" id="JAAKDE010000008">
    <property type="protein sequence ID" value="MBA2132849.1"/>
    <property type="molecule type" value="Genomic_DNA"/>
</dbReference>
<dbReference type="CDD" id="cd07381">
    <property type="entry name" value="MPP_CapA"/>
    <property type="match status" value="1"/>
</dbReference>
<dbReference type="SUPFAM" id="SSF56300">
    <property type="entry name" value="Metallo-dependent phosphatases"/>
    <property type="match status" value="1"/>
</dbReference>
<dbReference type="Pfam" id="PF09587">
    <property type="entry name" value="PGA_cap"/>
    <property type="match status" value="1"/>
</dbReference>
<feature type="non-terminal residue" evidence="3">
    <location>
        <position position="1"/>
    </location>
</feature>
<evidence type="ECO:0000259" key="2">
    <source>
        <dbReference type="SMART" id="SM00854"/>
    </source>
</evidence>
<comment type="similarity">
    <text evidence="1">Belongs to the CapA family.</text>
</comment>
<organism evidence="3 4">
    <name type="scientific">Capillibacterium thermochitinicola</name>
    <dbReference type="NCBI Taxonomy" id="2699427"/>
    <lineage>
        <taxon>Bacteria</taxon>
        <taxon>Bacillati</taxon>
        <taxon>Bacillota</taxon>
        <taxon>Capillibacterium</taxon>
    </lineage>
</organism>
<gene>
    <name evidence="3" type="ORF">G5B42_04725</name>
</gene>
<dbReference type="AlphaFoldDB" id="A0A8J6I199"/>
<dbReference type="InterPro" id="IPR052169">
    <property type="entry name" value="CW_Biosynth-Accessory"/>
</dbReference>
<evidence type="ECO:0000256" key="1">
    <source>
        <dbReference type="ARBA" id="ARBA00005662"/>
    </source>
</evidence>
<sequence>PGLTLTAVGDLVMHMPVVNSAFLPEEKSYDFRPIFAPLQPALKAADLTVGVLETTLTAEYDRLSGYPRFNTPYQLAEALRWAGFDLVFTAHNHSLDQGTDGIVRTLDHLEAVGLTATGTRKNSQDKPYHIVEGDGIKLGFLSYTTITNGLSFPPDQRWMLNTLDFAKIGRQIRELKAAGVDGIIMALHYGQEYVRYPTMAEQKLFARLCALGVDVILGSHPHVIRPLEKVVTTDPFANHPKTCLVAYSLGNFLSNQRWRYSDCGLMLTLHLRKKLWPPGLEIEVLACSPLLVNRDQRGYRLLAVQPPERTEAVTVSASLAPIQAKFREVWADTEETLTGWPGGVKQMQYPFF</sequence>
<dbReference type="InterPro" id="IPR019079">
    <property type="entry name" value="Capsule_synth_CapA"/>
</dbReference>
<dbReference type="PANTHER" id="PTHR33393:SF12">
    <property type="entry name" value="CAPSULE BIOSYNTHESIS PROTEIN CAPA"/>
    <property type="match status" value="1"/>
</dbReference>
<name>A0A8J6I199_9FIRM</name>
<dbReference type="Proteomes" id="UP000657177">
    <property type="component" value="Unassembled WGS sequence"/>
</dbReference>
<dbReference type="Gene3D" id="3.60.21.10">
    <property type="match status" value="1"/>
</dbReference>
<evidence type="ECO:0000313" key="4">
    <source>
        <dbReference type="Proteomes" id="UP000657177"/>
    </source>
</evidence>
<reference evidence="3" key="1">
    <citation type="submission" date="2020-06" db="EMBL/GenBank/DDBJ databases">
        <title>Novel chitinolytic bacterium.</title>
        <authorList>
            <person name="Ungkulpasvich U."/>
            <person name="Kosugi A."/>
            <person name="Uke A."/>
        </authorList>
    </citation>
    <scope>NUCLEOTIDE SEQUENCE</scope>
    <source>
        <strain evidence="3">UUS1-1</strain>
    </source>
</reference>
<keyword evidence="4" id="KW-1185">Reference proteome</keyword>